<reference evidence="5" key="1">
    <citation type="journal article" date="2019" name="Int. J. Syst. Evol. Microbiol.">
        <title>The Global Catalogue of Microorganisms (GCM) 10K type strain sequencing project: providing services to taxonomists for standard genome sequencing and annotation.</title>
        <authorList>
            <consortium name="The Broad Institute Genomics Platform"/>
            <consortium name="The Broad Institute Genome Sequencing Center for Infectious Disease"/>
            <person name="Wu L."/>
            <person name="Ma J."/>
        </authorList>
    </citation>
    <scope>NUCLEOTIDE SEQUENCE [LARGE SCALE GENOMIC DNA]</scope>
    <source>
        <strain evidence="5">TBRC 1826</strain>
    </source>
</reference>
<keyword evidence="2" id="KW-1133">Transmembrane helix</keyword>
<dbReference type="Gene3D" id="2.170.16.10">
    <property type="entry name" value="Hedgehog/Intein (Hint) domain"/>
    <property type="match status" value="1"/>
</dbReference>
<evidence type="ECO:0000256" key="1">
    <source>
        <dbReference type="SAM" id="MobiDB-lite"/>
    </source>
</evidence>
<dbReference type="CDD" id="cd00081">
    <property type="entry name" value="Hint"/>
    <property type="match status" value="1"/>
</dbReference>
<dbReference type="RefSeq" id="WP_378537935.1">
    <property type="nucleotide sequence ID" value="NZ_JBHSBH010000015.1"/>
</dbReference>
<dbReference type="InterPro" id="IPR003587">
    <property type="entry name" value="Hint_dom_N"/>
</dbReference>
<keyword evidence="2" id="KW-0812">Transmembrane</keyword>
<gene>
    <name evidence="4" type="ORF">ACFOVU_26435</name>
</gene>
<evidence type="ECO:0000256" key="2">
    <source>
        <dbReference type="SAM" id="Phobius"/>
    </source>
</evidence>
<accession>A0ABV8FWI8</accession>
<dbReference type="Proteomes" id="UP001595847">
    <property type="component" value="Unassembled WGS sequence"/>
</dbReference>
<proteinExistence type="predicted"/>
<dbReference type="SMART" id="SM00306">
    <property type="entry name" value="HintN"/>
    <property type="match status" value="1"/>
</dbReference>
<name>A0ABV8FWI8_9ACTN</name>
<feature type="compositionally biased region" description="Acidic residues" evidence="1">
    <location>
        <begin position="50"/>
        <end position="71"/>
    </location>
</feature>
<dbReference type="SUPFAM" id="SSF51294">
    <property type="entry name" value="Hedgehog/intein (Hint) domain"/>
    <property type="match status" value="1"/>
</dbReference>
<feature type="region of interest" description="Disordered" evidence="1">
    <location>
        <begin position="245"/>
        <end position="295"/>
    </location>
</feature>
<feature type="transmembrane region" description="Helical" evidence="2">
    <location>
        <begin position="12"/>
        <end position="32"/>
    </location>
</feature>
<protein>
    <submittedName>
        <fullName evidence="4">Polymorphic toxin-type HINT domain-containing protein</fullName>
    </submittedName>
</protein>
<comment type="caution">
    <text evidence="4">The sequence shown here is derived from an EMBL/GenBank/DDBJ whole genome shotgun (WGS) entry which is preliminary data.</text>
</comment>
<feature type="compositionally biased region" description="Basic and acidic residues" evidence="1">
    <location>
        <begin position="245"/>
        <end position="254"/>
    </location>
</feature>
<dbReference type="EMBL" id="JBHSBH010000015">
    <property type="protein sequence ID" value="MFC3999478.1"/>
    <property type="molecule type" value="Genomic_DNA"/>
</dbReference>
<dbReference type="InterPro" id="IPR036844">
    <property type="entry name" value="Hint_dom_sf"/>
</dbReference>
<dbReference type="Pfam" id="PF07591">
    <property type="entry name" value="PT-HINT"/>
    <property type="match status" value="1"/>
</dbReference>
<evidence type="ECO:0000313" key="5">
    <source>
        <dbReference type="Proteomes" id="UP001595847"/>
    </source>
</evidence>
<evidence type="ECO:0000313" key="4">
    <source>
        <dbReference type="EMBL" id="MFC3999478.1"/>
    </source>
</evidence>
<feature type="compositionally biased region" description="Acidic residues" evidence="1">
    <location>
        <begin position="101"/>
        <end position="116"/>
    </location>
</feature>
<sequence length="533" mass="55934">MLRRIHDPERGAGFTEYGAVILLVAAITAAVITSGVSGRVQAFIASAIDSVEDGGGDGEDGDGPEATEGSDEGNGPGDGEGEGDGSGSGDPGGDIVPASETNDDERPDENADDEGDGGGGFWSGVGDTFSAIGDGIGNAATEAWDGVVDGWDGLVDGAQRLWDDPGQWASDTWGGFTEGLSGTWDQITTDPLGWAGDVLFSETVQENWANGNYWEAGSQAVVENAVAFIPFVGWAKKAERIADIADGPGNDRDGNGNGDNNEDGNDGDGDRRNDELAEEDTYDPPSCTPGNSFVPGTPVLLADGSTLPIENVAIGDQVLGFDPLTGEEGPREVTDLITGTGSKTLVTLTIDSGDGATDTLTATDAHPFWVPDRAEWVDAADLEPGTWLRTSAGTWAQVTSIDTRAADDQRVHNLTVADLHTYYVLAAQTPVLVHNLDPCEWASHTENAGDLAGRYTEGQSTRDPASQMYHEYLSDEELLDAINNAEEGDGIAVSPGGTILGGHHRWDELQTRINDGRIDPNTPIRIDVYEGEE</sequence>
<organism evidence="4 5">
    <name type="scientific">Nocardiopsis sediminis</name>
    <dbReference type="NCBI Taxonomy" id="1778267"/>
    <lineage>
        <taxon>Bacteria</taxon>
        <taxon>Bacillati</taxon>
        <taxon>Actinomycetota</taxon>
        <taxon>Actinomycetes</taxon>
        <taxon>Streptosporangiales</taxon>
        <taxon>Nocardiopsidaceae</taxon>
        <taxon>Nocardiopsis</taxon>
    </lineage>
</organism>
<keyword evidence="5" id="KW-1185">Reference proteome</keyword>
<feature type="region of interest" description="Disordered" evidence="1">
    <location>
        <begin position="50"/>
        <end position="126"/>
    </location>
</feature>
<evidence type="ECO:0000259" key="3">
    <source>
        <dbReference type="SMART" id="SM00306"/>
    </source>
</evidence>
<feature type="domain" description="Hint" evidence="3">
    <location>
        <begin position="290"/>
        <end position="392"/>
    </location>
</feature>
<feature type="compositionally biased region" description="Gly residues" evidence="1">
    <location>
        <begin position="72"/>
        <end position="92"/>
    </location>
</feature>
<keyword evidence="2" id="KW-0472">Membrane</keyword>